<accession>A0ABS9SMS3</accession>
<organism evidence="1 2">
    <name type="scientific">Niabella ginsengisoli</name>
    <dbReference type="NCBI Taxonomy" id="522298"/>
    <lineage>
        <taxon>Bacteria</taxon>
        <taxon>Pseudomonadati</taxon>
        <taxon>Bacteroidota</taxon>
        <taxon>Chitinophagia</taxon>
        <taxon>Chitinophagales</taxon>
        <taxon>Chitinophagaceae</taxon>
        <taxon>Niabella</taxon>
    </lineage>
</organism>
<sequence>MKANHLKIFSGLVSILFISASCTKVNRSDDFPPGDVPPVAGGYTAASQVAASNLVAYWSFNGNMNDSVSGAVGTNSGMSFSEGIKGQALTGAAPANKAYATAVASDAIKNLKAYSISLWVNTAPNVGATGLVSIGHTAEFWANVNIFLDNGPAGVARFKTIFRNNNNTPANYQADNGIQDVSGAFDNWTNYIITYDEAGVVRSYVNGSLAATKTGTPVPTQPQFSNVGPIVFGALHFMTVPSSTTGSSGEGWAGYLSGKLDEVRIFNKSLSPIEVSAIAILERRGQ</sequence>
<dbReference type="Proteomes" id="UP001202248">
    <property type="component" value="Unassembled WGS sequence"/>
</dbReference>
<comment type="caution">
    <text evidence="1">The sequence shown here is derived from an EMBL/GenBank/DDBJ whole genome shotgun (WGS) entry which is preliminary data.</text>
</comment>
<dbReference type="InterPro" id="IPR013320">
    <property type="entry name" value="ConA-like_dom_sf"/>
</dbReference>
<reference evidence="1 2" key="1">
    <citation type="submission" date="2022-02" db="EMBL/GenBank/DDBJ databases">
        <authorList>
            <person name="Min J."/>
        </authorList>
    </citation>
    <scope>NUCLEOTIDE SEQUENCE [LARGE SCALE GENOMIC DNA]</scope>
    <source>
        <strain evidence="1 2">GR10-1</strain>
    </source>
</reference>
<evidence type="ECO:0000313" key="1">
    <source>
        <dbReference type="EMBL" id="MCH5599660.1"/>
    </source>
</evidence>
<protein>
    <submittedName>
        <fullName evidence="1">LamG domain-containing protein</fullName>
    </submittedName>
</protein>
<evidence type="ECO:0000313" key="2">
    <source>
        <dbReference type="Proteomes" id="UP001202248"/>
    </source>
</evidence>
<keyword evidence="2" id="KW-1185">Reference proteome</keyword>
<dbReference type="SUPFAM" id="SSF49899">
    <property type="entry name" value="Concanavalin A-like lectins/glucanases"/>
    <property type="match status" value="1"/>
</dbReference>
<gene>
    <name evidence="1" type="ORF">MKP09_17960</name>
</gene>
<dbReference type="PROSITE" id="PS51257">
    <property type="entry name" value="PROKAR_LIPOPROTEIN"/>
    <property type="match status" value="1"/>
</dbReference>
<dbReference type="Pfam" id="PF13385">
    <property type="entry name" value="Laminin_G_3"/>
    <property type="match status" value="1"/>
</dbReference>
<dbReference type="EMBL" id="JAKWBL010000004">
    <property type="protein sequence ID" value="MCH5599660.1"/>
    <property type="molecule type" value="Genomic_DNA"/>
</dbReference>
<dbReference type="RefSeq" id="WP_240831698.1">
    <property type="nucleotide sequence ID" value="NZ_JAKWBL010000004.1"/>
</dbReference>
<dbReference type="Gene3D" id="2.60.120.200">
    <property type="match status" value="1"/>
</dbReference>
<name>A0ABS9SMS3_9BACT</name>
<proteinExistence type="predicted"/>